<protein>
    <submittedName>
        <fullName evidence="3">Diadenosine tetraphosphate (Ap4A) HIT family hydrolase</fullName>
    </submittedName>
</protein>
<dbReference type="Pfam" id="PF01230">
    <property type="entry name" value="HIT"/>
    <property type="match status" value="1"/>
</dbReference>
<dbReference type="InterPro" id="IPR036265">
    <property type="entry name" value="HIT-like_sf"/>
</dbReference>
<organism evidence="3 4">
    <name type="scientific">Algoriphagus antarcticus</name>
    <dbReference type="NCBI Taxonomy" id="238540"/>
    <lineage>
        <taxon>Bacteria</taxon>
        <taxon>Pseudomonadati</taxon>
        <taxon>Bacteroidota</taxon>
        <taxon>Cytophagia</taxon>
        <taxon>Cytophagales</taxon>
        <taxon>Cyclobacteriaceae</taxon>
        <taxon>Algoriphagus</taxon>
    </lineage>
</organism>
<dbReference type="EMBL" id="QUNF01000011">
    <property type="protein sequence ID" value="REG87082.1"/>
    <property type="molecule type" value="Genomic_DNA"/>
</dbReference>
<evidence type="ECO:0000256" key="1">
    <source>
        <dbReference type="PROSITE-ProRule" id="PRU00464"/>
    </source>
</evidence>
<dbReference type="SUPFAM" id="SSF53335">
    <property type="entry name" value="S-adenosyl-L-methionine-dependent methyltransferases"/>
    <property type="match status" value="1"/>
</dbReference>
<reference evidence="3 4" key="1">
    <citation type="submission" date="2018-08" db="EMBL/GenBank/DDBJ databases">
        <title>Genomic Encyclopedia of Archaeal and Bacterial Type Strains, Phase II (KMG-II): from individual species to whole genera.</title>
        <authorList>
            <person name="Goeker M."/>
        </authorList>
    </citation>
    <scope>NUCLEOTIDE SEQUENCE [LARGE SCALE GENOMIC DNA]</scope>
    <source>
        <strain evidence="3 4">DSM 15986</strain>
    </source>
</reference>
<dbReference type="OrthoDB" id="9784774at2"/>
<dbReference type="GO" id="GO:0016787">
    <property type="term" value="F:hydrolase activity"/>
    <property type="evidence" value="ECO:0007669"/>
    <property type="project" value="UniProtKB-KW"/>
</dbReference>
<dbReference type="SUPFAM" id="SSF54197">
    <property type="entry name" value="HIT-like"/>
    <property type="match status" value="1"/>
</dbReference>
<name>A0A3E0DU72_9BACT</name>
<evidence type="ECO:0000313" key="3">
    <source>
        <dbReference type="EMBL" id="REG87082.1"/>
    </source>
</evidence>
<dbReference type="InterPro" id="IPR052908">
    <property type="entry name" value="AP-4-A_phosphorylase"/>
</dbReference>
<dbReference type="InterPro" id="IPR029063">
    <property type="entry name" value="SAM-dependent_MTases_sf"/>
</dbReference>
<dbReference type="InterPro" id="IPR019808">
    <property type="entry name" value="Histidine_triad_CS"/>
</dbReference>
<keyword evidence="4" id="KW-1185">Reference proteome</keyword>
<sequence>MENLKSNPNSHLTAKERDSISFPARILLERNLLVGDVLDFGCGFGSDVKLLKGKGMKIEGYDKYYAPDFPNKKFDTIICFYVLNVLLPEEQATVLMALSSLVKPTGKVYIAVRRDLQYEGFRMHKIHQKQTYQCNVILNSKSFFKNENCEIYQYQHYNQLKRNQNSDCPFCNPDSDRELIVESATAYAIYDKFPVNEGHALIIPKRHCDDYFALTFKEQSACVFMMNKVKEILSQKFNPDGFNVGINIGESGGQTVNHVHIHLTPRYKGDVDDPRGGVRGVIPSKQKY</sequence>
<dbReference type="InterPro" id="IPR011146">
    <property type="entry name" value="HIT-like"/>
</dbReference>
<dbReference type="Proteomes" id="UP000256405">
    <property type="component" value="Unassembled WGS sequence"/>
</dbReference>
<dbReference type="PROSITE" id="PS00892">
    <property type="entry name" value="HIT_1"/>
    <property type="match status" value="1"/>
</dbReference>
<dbReference type="PANTHER" id="PTHR42997:SF1">
    <property type="entry name" value="AP-4-A PHOSPHORYLASE"/>
    <property type="match status" value="1"/>
</dbReference>
<dbReference type="Gene3D" id="3.40.50.150">
    <property type="entry name" value="Vaccinia Virus protein VP39"/>
    <property type="match status" value="1"/>
</dbReference>
<comment type="caution">
    <text evidence="3">The sequence shown here is derived from an EMBL/GenBank/DDBJ whole genome shotgun (WGS) entry which is preliminary data.</text>
</comment>
<accession>A0A3E0DU72</accession>
<proteinExistence type="predicted"/>
<dbReference type="Pfam" id="PF13489">
    <property type="entry name" value="Methyltransf_23"/>
    <property type="match status" value="1"/>
</dbReference>
<dbReference type="AlphaFoldDB" id="A0A3E0DU72"/>
<evidence type="ECO:0000313" key="4">
    <source>
        <dbReference type="Proteomes" id="UP000256405"/>
    </source>
</evidence>
<dbReference type="PROSITE" id="PS51084">
    <property type="entry name" value="HIT_2"/>
    <property type="match status" value="1"/>
</dbReference>
<keyword evidence="3" id="KW-0378">Hydrolase</keyword>
<dbReference type="RefSeq" id="WP_086540184.1">
    <property type="nucleotide sequence ID" value="NZ_MSSW01000008.1"/>
</dbReference>
<dbReference type="PANTHER" id="PTHR42997">
    <property type="entry name" value="HIT FAMILY HYDROLASE"/>
    <property type="match status" value="1"/>
</dbReference>
<evidence type="ECO:0000259" key="2">
    <source>
        <dbReference type="PROSITE" id="PS51084"/>
    </source>
</evidence>
<dbReference type="Gene3D" id="3.30.428.10">
    <property type="entry name" value="HIT-like"/>
    <property type="match status" value="1"/>
</dbReference>
<feature type="domain" description="HIT" evidence="2">
    <location>
        <begin position="166"/>
        <end position="273"/>
    </location>
</feature>
<gene>
    <name evidence="3" type="ORF">C8N25_11161</name>
</gene>
<feature type="short sequence motif" description="Histidine triad motif" evidence="1">
    <location>
        <begin position="258"/>
        <end position="262"/>
    </location>
</feature>